<accession>A0A229NT31</accession>
<sequence length="64" mass="7237">MAKPVELDEAWLDRIADQVNGLEYGSVLITVHDGRIVQIDRTERKRFDPTLSRQQTITPAASQS</sequence>
<dbReference type="Proteomes" id="UP000215145">
    <property type="component" value="Unassembled WGS sequence"/>
</dbReference>
<dbReference type="Pfam" id="PF10055">
    <property type="entry name" value="DUF2292"/>
    <property type="match status" value="1"/>
</dbReference>
<dbReference type="RefSeq" id="WP_089526697.1">
    <property type="nucleotide sequence ID" value="NZ_NMUQ01000004.1"/>
</dbReference>
<evidence type="ECO:0000313" key="1">
    <source>
        <dbReference type="EMBL" id="OXM13053.1"/>
    </source>
</evidence>
<comment type="caution">
    <text evidence="1">The sequence shown here is derived from an EMBL/GenBank/DDBJ whole genome shotgun (WGS) entry which is preliminary data.</text>
</comment>
<reference evidence="1 2" key="1">
    <citation type="submission" date="2017-07" db="EMBL/GenBank/DDBJ databases">
        <title>Paenibacillus herberti R33 genome sequencing and assembly.</title>
        <authorList>
            <person name="Su W."/>
        </authorList>
    </citation>
    <scope>NUCLEOTIDE SEQUENCE [LARGE SCALE GENOMIC DNA]</scope>
    <source>
        <strain evidence="1 2">R33</strain>
    </source>
</reference>
<organism evidence="1 2">
    <name type="scientific">Paenibacillus herberti</name>
    <dbReference type="NCBI Taxonomy" id="1619309"/>
    <lineage>
        <taxon>Bacteria</taxon>
        <taxon>Bacillati</taxon>
        <taxon>Bacillota</taxon>
        <taxon>Bacilli</taxon>
        <taxon>Bacillales</taxon>
        <taxon>Paenibacillaceae</taxon>
        <taxon>Paenibacillus</taxon>
    </lineage>
</organism>
<dbReference type="AlphaFoldDB" id="A0A229NT31"/>
<proteinExistence type="predicted"/>
<dbReference type="OrthoDB" id="2382414at2"/>
<evidence type="ECO:0000313" key="2">
    <source>
        <dbReference type="Proteomes" id="UP000215145"/>
    </source>
</evidence>
<evidence type="ECO:0008006" key="3">
    <source>
        <dbReference type="Google" id="ProtNLM"/>
    </source>
</evidence>
<dbReference type="EMBL" id="NMUQ01000004">
    <property type="protein sequence ID" value="OXM13053.1"/>
    <property type="molecule type" value="Genomic_DNA"/>
</dbReference>
<gene>
    <name evidence="1" type="ORF">CGZ75_23000</name>
</gene>
<name>A0A229NT31_9BACL</name>
<protein>
    <recommendedName>
        <fullName evidence="3">DUF2292 domain-containing protein</fullName>
    </recommendedName>
</protein>
<keyword evidence="2" id="KW-1185">Reference proteome</keyword>
<dbReference type="InterPro" id="IPR018743">
    <property type="entry name" value="DUF2292"/>
</dbReference>